<proteinExistence type="inferred from homology"/>
<dbReference type="Pfam" id="PF25967">
    <property type="entry name" value="RND-MFP_C"/>
    <property type="match status" value="1"/>
</dbReference>
<feature type="domain" description="Multidrug resistance protein MdtA-like beta-barrel" evidence="6">
    <location>
        <begin position="213"/>
        <end position="302"/>
    </location>
</feature>
<reference evidence="8 9" key="1">
    <citation type="submission" date="2018-11" db="EMBL/GenBank/DDBJ databases">
        <title>Vibrio LJC006 sp. nov., isolated from seawater during the bloom of the enteromorpha.</title>
        <authorList>
            <person name="Liang J."/>
        </authorList>
    </citation>
    <scope>NUCLEOTIDE SEQUENCE [LARGE SCALE GENOMIC DNA]</scope>
    <source>
        <strain evidence="8 9">LJC006</strain>
    </source>
</reference>
<dbReference type="FunFam" id="2.40.420.20:FF:000001">
    <property type="entry name" value="Efflux RND transporter periplasmic adaptor subunit"/>
    <property type="match status" value="1"/>
</dbReference>
<comment type="subcellular location">
    <subcellularLocation>
        <location evidence="1">Cell inner membrane</location>
        <topology evidence="1">Lipid-anchor</topology>
    </subcellularLocation>
</comment>
<dbReference type="InterPro" id="IPR058627">
    <property type="entry name" value="MdtA-like_C"/>
</dbReference>
<dbReference type="NCBIfam" id="TIGR01730">
    <property type="entry name" value="RND_mfp"/>
    <property type="match status" value="1"/>
</dbReference>
<dbReference type="PANTHER" id="PTHR30158:SF3">
    <property type="entry name" value="MULTIDRUG EFFLUX PUMP SUBUNIT ACRA-RELATED"/>
    <property type="match status" value="1"/>
</dbReference>
<dbReference type="EMBL" id="RJVQ01000008">
    <property type="protein sequence ID" value="RQW62023.1"/>
    <property type="molecule type" value="Genomic_DNA"/>
</dbReference>
<comment type="caution">
    <text evidence="8">The sequence shown here is derived from an EMBL/GenBank/DDBJ whole genome shotgun (WGS) entry which is preliminary data.</text>
</comment>
<evidence type="ECO:0000256" key="1">
    <source>
        <dbReference type="ARBA" id="ARBA00004519"/>
    </source>
</evidence>
<evidence type="ECO:0000259" key="5">
    <source>
        <dbReference type="Pfam" id="PF25917"/>
    </source>
</evidence>
<dbReference type="Pfam" id="PF25876">
    <property type="entry name" value="HH_MFP_RND"/>
    <property type="match status" value="1"/>
</dbReference>
<dbReference type="InterPro" id="IPR058624">
    <property type="entry name" value="MdtA-like_HH"/>
</dbReference>
<dbReference type="OrthoDB" id="9800613at2"/>
<keyword evidence="3" id="KW-0175">Coiled coil</keyword>
<dbReference type="PROSITE" id="PS51257">
    <property type="entry name" value="PROKAR_LIPOPROTEIN"/>
    <property type="match status" value="1"/>
</dbReference>
<evidence type="ECO:0000313" key="9">
    <source>
        <dbReference type="Proteomes" id="UP000281112"/>
    </source>
</evidence>
<evidence type="ECO:0000256" key="2">
    <source>
        <dbReference type="ARBA" id="ARBA00009477"/>
    </source>
</evidence>
<evidence type="ECO:0000256" key="3">
    <source>
        <dbReference type="SAM" id="Coils"/>
    </source>
</evidence>
<evidence type="ECO:0000259" key="6">
    <source>
        <dbReference type="Pfam" id="PF25944"/>
    </source>
</evidence>
<sequence>MTKVRPLFSKSVLAVGLALALAGCQDESSAQATSQQPQAVAVDSIVIQSQAIELTDKLPGRTSAYRTAEVRPQVDGIILKRFFVEGSSVKKGDVLYQIDPSTYEVALDSAKADLASAQATLEKAKMQADRYEGLVKNRAISEQDYEDALATYREANASVMSAKAAVKSAQIDLGYTKIKAPISGRIGKSDVSEGALVTAAQSDYLATIRQIDPLYVDMSQPSSEVLKLRQHAKDDNGEMAKKLSGIKLTLDDGTEIKQEATLQFADASVDESTGTVTLRALLPNKDHLLLPGLYVRASVPVDYKENAFLVPQAAVTRDTQGNAHVKLVGADNKVEDRQITTERVIDQSWLVTSGLKDGDQIIVSGLQKISDGAVVNPTQQSSEKKGQ</sequence>
<dbReference type="Gene3D" id="2.40.50.100">
    <property type="match status" value="1"/>
</dbReference>
<dbReference type="Gene3D" id="2.40.30.170">
    <property type="match status" value="1"/>
</dbReference>
<dbReference type="InterPro" id="IPR006143">
    <property type="entry name" value="RND_pump_MFP"/>
</dbReference>
<dbReference type="Gene3D" id="2.40.420.20">
    <property type="match status" value="1"/>
</dbReference>
<keyword evidence="9" id="KW-1185">Reference proteome</keyword>
<dbReference type="GO" id="GO:0022857">
    <property type="term" value="F:transmembrane transporter activity"/>
    <property type="evidence" value="ECO:0007669"/>
    <property type="project" value="InterPro"/>
</dbReference>
<dbReference type="Pfam" id="PF25917">
    <property type="entry name" value="BSH_RND"/>
    <property type="match status" value="1"/>
</dbReference>
<dbReference type="Proteomes" id="UP000281112">
    <property type="component" value="Unassembled WGS sequence"/>
</dbReference>
<feature type="domain" description="Multidrug resistance protein MdtA-like C-terminal permuted SH3" evidence="7">
    <location>
        <begin position="306"/>
        <end position="368"/>
    </location>
</feature>
<dbReference type="Pfam" id="PF25944">
    <property type="entry name" value="Beta-barrel_RND"/>
    <property type="match status" value="1"/>
</dbReference>
<dbReference type="Gene3D" id="1.10.287.470">
    <property type="entry name" value="Helix hairpin bin"/>
    <property type="match status" value="1"/>
</dbReference>
<accession>A0A3N9TE99</accession>
<dbReference type="SUPFAM" id="SSF111369">
    <property type="entry name" value="HlyD-like secretion proteins"/>
    <property type="match status" value="1"/>
</dbReference>
<organism evidence="8 9">
    <name type="scientific">Vibrio viridaestus</name>
    <dbReference type="NCBI Taxonomy" id="2487322"/>
    <lineage>
        <taxon>Bacteria</taxon>
        <taxon>Pseudomonadati</taxon>
        <taxon>Pseudomonadota</taxon>
        <taxon>Gammaproteobacteria</taxon>
        <taxon>Vibrionales</taxon>
        <taxon>Vibrionaceae</taxon>
        <taxon>Vibrio</taxon>
    </lineage>
</organism>
<feature type="domain" description="Multidrug resistance protein MdtA-like alpha-helical hairpin" evidence="4">
    <location>
        <begin position="107"/>
        <end position="176"/>
    </location>
</feature>
<feature type="coiled-coil region" evidence="3">
    <location>
        <begin position="107"/>
        <end position="134"/>
    </location>
</feature>
<dbReference type="PANTHER" id="PTHR30158">
    <property type="entry name" value="ACRA/E-RELATED COMPONENT OF DRUG EFFLUX TRANSPORTER"/>
    <property type="match status" value="1"/>
</dbReference>
<dbReference type="RefSeq" id="WP_124938360.1">
    <property type="nucleotide sequence ID" value="NZ_RJVQ01000008.1"/>
</dbReference>
<gene>
    <name evidence="8" type="ORF">EES38_16790</name>
</gene>
<protein>
    <submittedName>
        <fullName evidence="8">Efflux RND transporter periplasmic adaptor subunit</fullName>
    </submittedName>
</protein>
<dbReference type="InterPro" id="IPR058625">
    <property type="entry name" value="MdtA-like_BSH"/>
</dbReference>
<evidence type="ECO:0000259" key="7">
    <source>
        <dbReference type="Pfam" id="PF25967"/>
    </source>
</evidence>
<evidence type="ECO:0000259" key="4">
    <source>
        <dbReference type="Pfam" id="PF25876"/>
    </source>
</evidence>
<name>A0A3N9TE99_9VIBR</name>
<dbReference type="GO" id="GO:0005886">
    <property type="term" value="C:plasma membrane"/>
    <property type="evidence" value="ECO:0007669"/>
    <property type="project" value="UniProtKB-SubCell"/>
</dbReference>
<dbReference type="InterPro" id="IPR058626">
    <property type="entry name" value="MdtA-like_b-barrel"/>
</dbReference>
<feature type="domain" description="Multidrug resistance protein MdtA-like barrel-sandwich hybrid" evidence="5">
    <location>
        <begin position="66"/>
        <end position="208"/>
    </location>
</feature>
<comment type="similarity">
    <text evidence="2">Belongs to the membrane fusion protein (MFP) (TC 8.A.1) family.</text>
</comment>
<dbReference type="GO" id="GO:0046677">
    <property type="term" value="P:response to antibiotic"/>
    <property type="evidence" value="ECO:0007669"/>
    <property type="project" value="TreeGrafter"/>
</dbReference>
<evidence type="ECO:0000313" key="8">
    <source>
        <dbReference type="EMBL" id="RQW62023.1"/>
    </source>
</evidence>
<dbReference type="AlphaFoldDB" id="A0A3N9TE99"/>